<organism evidence="1 2">
    <name type="scientific">Microbispora hainanensis</name>
    <dbReference type="NCBI Taxonomy" id="568844"/>
    <lineage>
        <taxon>Bacteria</taxon>
        <taxon>Bacillati</taxon>
        <taxon>Actinomycetota</taxon>
        <taxon>Actinomycetes</taxon>
        <taxon>Streptosporangiales</taxon>
        <taxon>Streptosporangiaceae</taxon>
        <taxon>Microbispora</taxon>
    </lineage>
</organism>
<protein>
    <submittedName>
        <fullName evidence="1">Uncharacterized protein</fullName>
    </submittedName>
</protein>
<keyword evidence="2" id="KW-1185">Reference proteome</keyword>
<sequence length="111" mass="12717">MEFADRDTIRLRAEWHLFPDGGSSRLHACLWAEDAPERTGRLDLTVIGSESRLPGASRYRIEELVLVYGSRSVLVGPGKHVPYPRFNGKSVRSYIQKIEKRMQQHLDRPKG</sequence>
<dbReference type="Proteomes" id="UP001432011">
    <property type="component" value="Chromosome"/>
</dbReference>
<reference evidence="1" key="1">
    <citation type="submission" date="2022-10" db="EMBL/GenBank/DDBJ databases">
        <title>The complete genomes of actinobacterial strains from the NBC collection.</title>
        <authorList>
            <person name="Joergensen T.S."/>
            <person name="Alvarez Arevalo M."/>
            <person name="Sterndorff E.B."/>
            <person name="Faurdal D."/>
            <person name="Vuksanovic O."/>
            <person name="Mourched A.-S."/>
            <person name="Charusanti P."/>
            <person name="Shaw S."/>
            <person name="Blin K."/>
            <person name="Weber T."/>
        </authorList>
    </citation>
    <scope>NUCLEOTIDE SEQUENCE</scope>
    <source>
        <strain evidence="1">NBC_00254</strain>
    </source>
</reference>
<gene>
    <name evidence="1" type="ORF">OG913_05865</name>
</gene>
<accession>A0ABZ1SU59</accession>
<proteinExistence type="predicted"/>
<dbReference type="EMBL" id="CP108085">
    <property type="protein sequence ID" value="WUP76545.1"/>
    <property type="molecule type" value="Genomic_DNA"/>
</dbReference>
<name>A0ABZ1SU59_9ACTN</name>
<evidence type="ECO:0000313" key="2">
    <source>
        <dbReference type="Proteomes" id="UP001432011"/>
    </source>
</evidence>
<dbReference type="RefSeq" id="WP_328709916.1">
    <property type="nucleotide sequence ID" value="NZ_CP108085.1"/>
</dbReference>
<evidence type="ECO:0000313" key="1">
    <source>
        <dbReference type="EMBL" id="WUP76545.1"/>
    </source>
</evidence>